<sequence>MTGAPSTGDGPASGNSETQWPVTLAGVSETVVTTLGPNERWNVAALGVHAPDGDGPATATTWGRTRTWRNFRERGDGYVQFTRDPVDFVEAALSVREEDDPVIDSADAWVEVNVEQRTSGTEGDTQWVEWALHPVDSTIKRRVVPTTNRGHAAVVEATVAASRLDVPSYDRETLLDRLAYFESVVETAGSERERAAFERVRDLVDADW</sequence>
<evidence type="ECO:0000313" key="4">
    <source>
        <dbReference type="Proteomes" id="UP000614221"/>
    </source>
</evidence>
<dbReference type="Proteomes" id="UP000614221">
    <property type="component" value="Unassembled WGS sequence"/>
</dbReference>
<dbReference type="AlphaFoldDB" id="A0A830EW22"/>
<organism evidence="3 4">
    <name type="scientific">Haloarcula sebkhae</name>
    <dbReference type="NCBI Taxonomy" id="932660"/>
    <lineage>
        <taxon>Archaea</taxon>
        <taxon>Methanobacteriati</taxon>
        <taxon>Methanobacteriota</taxon>
        <taxon>Stenosarchaea group</taxon>
        <taxon>Halobacteria</taxon>
        <taxon>Halobacteriales</taxon>
        <taxon>Haloarculaceae</taxon>
        <taxon>Haloarcula</taxon>
    </lineage>
</organism>
<dbReference type="EMBL" id="BMPD01000009">
    <property type="protein sequence ID" value="GGK81506.1"/>
    <property type="molecule type" value="Genomic_DNA"/>
</dbReference>
<dbReference type="OrthoDB" id="146030at2157"/>
<gene>
    <name evidence="3" type="ORF">GCM10009067_37160</name>
</gene>
<dbReference type="InterPro" id="IPR007386">
    <property type="entry name" value="DUF447_N"/>
</dbReference>
<dbReference type="Gene3D" id="1.20.58.290">
    <property type="entry name" value="Hypothetical membrane protein ta0354_69_121"/>
    <property type="match status" value="1"/>
</dbReference>
<dbReference type="RefSeq" id="WP_188980244.1">
    <property type="nucleotide sequence ID" value="NZ_BMPD01000009.1"/>
</dbReference>
<evidence type="ECO:0000259" key="1">
    <source>
        <dbReference type="Pfam" id="PF04289"/>
    </source>
</evidence>
<comment type="caution">
    <text evidence="3">The sequence shown here is derived from an EMBL/GenBank/DDBJ whole genome shotgun (WGS) entry which is preliminary data.</text>
</comment>
<reference evidence="3" key="1">
    <citation type="journal article" date="2014" name="Int. J. Syst. Evol. Microbiol.">
        <title>Complete genome sequence of Corynebacterium casei LMG S-19264T (=DSM 44701T), isolated from a smear-ripened cheese.</title>
        <authorList>
            <consortium name="US DOE Joint Genome Institute (JGI-PGF)"/>
            <person name="Walter F."/>
            <person name="Albersmeier A."/>
            <person name="Kalinowski J."/>
            <person name="Ruckert C."/>
        </authorList>
    </citation>
    <scope>NUCLEOTIDE SEQUENCE</scope>
    <source>
        <strain evidence="3">JCM 19018</strain>
    </source>
</reference>
<name>A0A830EW22_9EURY</name>
<reference evidence="3" key="2">
    <citation type="submission" date="2020-09" db="EMBL/GenBank/DDBJ databases">
        <authorList>
            <person name="Sun Q."/>
            <person name="Ohkuma M."/>
        </authorList>
    </citation>
    <scope>NUCLEOTIDE SEQUENCE</scope>
    <source>
        <strain evidence="3">JCM 19018</strain>
    </source>
</reference>
<dbReference type="Pfam" id="PF04289">
    <property type="entry name" value="DUF447_N"/>
    <property type="match status" value="1"/>
</dbReference>
<dbReference type="Pfam" id="PF20766">
    <property type="entry name" value="DUF447_C"/>
    <property type="match status" value="1"/>
</dbReference>
<evidence type="ECO:0008006" key="5">
    <source>
        <dbReference type="Google" id="ProtNLM"/>
    </source>
</evidence>
<dbReference type="Gene3D" id="2.30.110.10">
    <property type="entry name" value="Electron Transport, Fmn-binding Protein, Chain A"/>
    <property type="match status" value="1"/>
</dbReference>
<evidence type="ECO:0000313" key="3">
    <source>
        <dbReference type="EMBL" id="GGK81506.1"/>
    </source>
</evidence>
<protein>
    <recommendedName>
        <fullName evidence="5">DUF447 family protein</fullName>
    </recommendedName>
</protein>
<feature type="domain" description="DUF447" evidence="2">
    <location>
        <begin position="148"/>
        <end position="201"/>
    </location>
</feature>
<evidence type="ECO:0000259" key="2">
    <source>
        <dbReference type="Pfam" id="PF20766"/>
    </source>
</evidence>
<proteinExistence type="predicted"/>
<dbReference type="InterPro" id="IPR012349">
    <property type="entry name" value="Split_barrel_FMN-bd"/>
</dbReference>
<feature type="domain" description="DUF447" evidence="1">
    <location>
        <begin position="28"/>
        <end position="140"/>
    </location>
</feature>
<accession>A0A830EW22</accession>
<dbReference type="InterPro" id="IPR049288">
    <property type="entry name" value="DUF447_C"/>
</dbReference>
<dbReference type="SUPFAM" id="SSF50475">
    <property type="entry name" value="FMN-binding split barrel"/>
    <property type="match status" value="1"/>
</dbReference>